<accession>A0A1X6PA81</accession>
<feature type="signal peptide" evidence="1">
    <location>
        <begin position="1"/>
        <end position="32"/>
    </location>
</feature>
<name>A0A1X6PA81_PORUM</name>
<dbReference type="SUPFAM" id="SSF57414">
    <property type="entry name" value="Hairpin loop containing domain-like"/>
    <property type="match status" value="1"/>
</dbReference>
<gene>
    <name evidence="2" type="ORF">BU14_0138s0006</name>
</gene>
<dbReference type="Proteomes" id="UP000218209">
    <property type="component" value="Unassembled WGS sequence"/>
</dbReference>
<dbReference type="AlphaFoldDB" id="A0A1X6PA81"/>
<keyword evidence="3" id="KW-1185">Reference proteome</keyword>
<proteinExistence type="predicted"/>
<evidence type="ECO:0000313" key="2">
    <source>
        <dbReference type="EMBL" id="OSX77660.1"/>
    </source>
</evidence>
<protein>
    <recommendedName>
        <fullName evidence="4">Apple domain-containing protein</fullName>
    </recommendedName>
</protein>
<reference evidence="2 3" key="1">
    <citation type="submission" date="2017-03" db="EMBL/GenBank/DDBJ databases">
        <title>WGS assembly of Porphyra umbilicalis.</title>
        <authorList>
            <person name="Brawley S.H."/>
            <person name="Blouin N.A."/>
            <person name="Ficko-Blean E."/>
            <person name="Wheeler G.L."/>
            <person name="Lohr M."/>
            <person name="Goodson H.V."/>
            <person name="Jenkins J.W."/>
            <person name="Blaby-Haas C.E."/>
            <person name="Helliwell K.E."/>
            <person name="Chan C."/>
            <person name="Marriage T."/>
            <person name="Bhattacharya D."/>
            <person name="Klein A.S."/>
            <person name="Badis Y."/>
            <person name="Brodie J."/>
            <person name="Cao Y."/>
            <person name="Collen J."/>
            <person name="Dittami S.M."/>
            <person name="Gachon C.M."/>
            <person name="Green B.R."/>
            <person name="Karpowicz S."/>
            <person name="Kim J.W."/>
            <person name="Kudahl U."/>
            <person name="Lin S."/>
            <person name="Michel G."/>
            <person name="Mittag M."/>
            <person name="Olson B.J."/>
            <person name="Pangilinan J."/>
            <person name="Peng Y."/>
            <person name="Qiu H."/>
            <person name="Shu S."/>
            <person name="Singer J.T."/>
            <person name="Smith A.G."/>
            <person name="Sprecher B.N."/>
            <person name="Wagner V."/>
            <person name="Wang W."/>
            <person name="Wang Z.-Y."/>
            <person name="Yan J."/>
            <person name="Yarish C."/>
            <person name="Zoeuner-Riek S."/>
            <person name="Zhuang Y."/>
            <person name="Zou Y."/>
            <person name="Lindquist E.A."/>
            <person name="Grimwood J."/>
            <person name="Barry K."/>
            <person name="Rokhsar D.S."/>
            <person name="Schmutz J."/>
            <person name="Stiller J.W."/>
            <person name="Grossman A.R."/>
            <person name="Prochnik S.E."/>
        </authorList>
    </citation>
    <scope>NUCLEOTIDE SEQUENCE [LARGE SCALE GENOMIC DNA]</scope>
    <source>
        <strain evidence="2">4086291</strain>
    </source>
</reference>
<sequence>MAPSTRSYVWVVRLMVAVAVAAVAVLASPTSARQWKLASNGEVFYSDKCEFKGKDLSRSVTKDDDCGDLCIRTMRCTHFTWRNGFCYLKQGLVFLSNVKYDIFSVCGVRRRYL</sequence>
<organism evidence="2 3">
    <name type="scientific">Porphyra umbilicalis</name>
    <name type="common">Purple laver</name>
    <name type="synonym">Red alga</name>
    <dbReference type="NCBI Taxonomy" id="2786"/>
    <lineage>
        <taxon>Eukaryota</taxon>
        <taxon>Rhodophyta</taxon>
        <taxon>Bangiophyceae</taxon>
        <taxon>Bangiales</taxon>
        <taxon>Bangiaceae</taxon>
        <taxon>Porphyra</taxon>
    </lineage>
</organism>
<keyword evidence="1" id="KW-0732">Signal</keyword>
<dbReference type="Gene3D" id="3.50.4.10">
    <property type="entry name" value="Hepatocyte Growth Factor"/>
    <property type="match status" value="1"/>
</dbReference>
<feature type="chain" id="PRO_5013072616" description="Apple domain-containing protein" evidence="1">
    <location>
        <begin position="33"/>
        <end position="113"/>
    </location>
</feature>
<dbReference type="EMBL" id="KV918831">
    <property type="protein sequence ID" value="OSX77660.1"/>
    <property type="molecule type" value="Genomic_DNA"/>
</dbReference>
<evidence type="ECO:0000256" key="1">
    <source>
        <dbReference type="SAM" id="SignalP"/>
    </source>
</evidence>
<evidence type="ECO:0008006" key="4">
    <source>
        <dbReference type="Google" id="ProtNLM"/>
    </source>
</evidence>
<evidence type="ECO:0000313" key="3">
    <source>
        <dbReference type="Proteomes" id="UP000218209"/>
    </source>
</evidence>